<dbReference type="SMART" id="SM00100">
    <property type="entry name" value="cNMP"/>
    <property type="match status" value="1"/>
</dbReference>
<dbReference type="GO" id="GO:0005829">
    <property type="term" value="C:cytosol"/>
    <property type="evidence" value="ECO:0007669"/>
    <property type="project" value="TreeGrafter"/>
</dbReference>
<dbReference type="PANTHER" id="PTHR24567:SF74">
    <property type="entry name" value="HTH-TYPE TRANSCRIPTIONAL REGULATOR ARCR"/>
    <property type="match status" value="1"/>
</dbReference>
<dbReference type="PROSITE" id="PS50042">
    <property type="entry name" value="CNMP_BINDING_3"/>
    <property type="match status" value="1"/>
</dbReference>
<dbReference type="KEGG" id="age:AA314_07992"/>
<name>A0AAC8QFU0_9BACT</name>
<evidence type="ECO:0000313" key="2">
    <source>
        <dbReference type="EMBL" id="AKJ06366.1"/>
    </source>
</evidence>
<dbReference type="CDD" id="cd00038">
    <property type="entry name" value="CAP_ED"/>
    <property type="match status" value="1"/>
</dbReference>
<dbReference type="PANTHER" id="PTHR24567">
    <property type="entry name" value="CRP FAMILY TRANSCRIPTIONAL REGULATORY PROTEIN"/>
    <property type="match status" value="1"/>
</dbReference>
<reference evidence="3 5" key="2">
    <citation type="submission" date="2018-08" db="EMBL/GenBank/DDBJ databases">
        <title>Genomic Encyclopedia of Archaeal and Bacterial Type Strains, Phase II (KMG-II): from individual species to whole genera.</title>
        <authorList>
            <person name="Goeker M."/>
        </authorList>
    </citation>
    <scope>NUCLEOTIDE SEQUENCE [LARGE SCALE GENOMIC DNA]</scope>
    <source>
        <strain evidence="3 5">DSM 2261</strain>
    </source>
</reference>
<dbReference type="InterPro" id="IPR018490">
    <property type="entry name" value="cNMP-bd_dom_sf"/>
</dbReference>
<dbReference type="Proteomes" id="UP000256345">
    <property type="component" value="Unassembled WGS sequence"/>
</dbReference>
<dbReference type="GO" id="GO:0003700">
    <property type="term" value="F:DNA-binding transcription factor activity"/>
    <property type="evidence" value="ECO:0007669"/>
    <property type="project" value="TreeGrafter"/>
</dbReference>
<protein>
    <submittedName>
        <fullName evidence="2">cAMP-binding protein</fullName>
    </submittedName>
</protein>
<reference evidence="2 4" key="1">
    <citation type="submission" date="2015-05" db="EMBL/GenBank/DDBJ databases">
        <title>Genome assembly of Archangium gephyra DSM 2261.</title>
        <authorList>
            <person name="Sharma G."/>
            <person name="Subramanian S."/>
        </authorList>
    </citation>
    <scope>NUCLEOTIDE SEQUENCE [LARGE SCALE GENOMIC DNA]</scope>
    <source>
        <strain evidence="2 4">DSM 2261</strain>
    </source>
</reference>
<evidence type="ECO:0000313" key="5">
    <source>
        <dbReference type="Proteomes" id="UP000256345"/>
    </source>
</evidence>
<gene>
    <name evidence="2" type="ORF">AA314_07992</name>
    <name evidence="3" type="ORF">ATI61_105648</name>
</gene>
<feature type="domain" description="Cyclic nucleotide-binding" evidence="1">
    <location>
        <begin position="31"/>
        <end position="110"/>
    </location>
</feature>
<dbReference type="EMBL" id="CP011509">
    <property type="protein sequence ID" value="AKJ06366.1"/>
    <property type="molecule type" value="Genomic_DNA"/>
</dbReference>
<dbReference type="InterPro" id="IPR014710">
    <property type="entry name" value="RmlC-like_jellyroll"/>
</dbReference>
<dbReference type="RefSeq" id="WP_169800798.1">
    <property type="nucleotide sequence ID" value="NZ_CP011509.1"/>
</dbReference>
<dbReference type="SUPFAM" id="SSF51206">
    <property type="entry name" value="cAMP-binding domain-like"/>
    <property type="match status" value="1"/>
</dbReference>
<evidence type="ECO:0000313" key="3">
    <source>
        <dbReference type="EMBL" id="REG32320.1"/>
    </source>
</evidence>
<dbReference type="Gene3D" id="2.60.120.10">
    <property type="entry name" value="Jelly Rolls"/>
    <property type="match status" value="1"/>
</dbReference>
<keyword evidence="5" id="KW-1185">Reference proteome</keyword>
<accession>A0AAC8QFU0</accession>
<proteinExistence type="predicted"/>
<dbReference type="Proteomes" id="UP000035579">
    <property type="component" value="Chromosome"/>
</dbReference>
<organism evidence="2 4">
    <name type="scientific">Archangium gephyra</name>
    <dbReference type="NCBI Taxonomy" id="48"/>
    <lineage>
        <taxon>Bacteria</taxon>
        <taxon>Pseudomonadati</taxon>
        <taxon>Myxococcota</taxon>
        <taxon>Myxococcia</taxon>
        <taxon>Myxococcales</taxon>
        <taxon>Cystobacterineae</taxon>
        <taxon>Archangiaceae</taxon>
        <taxon>Archangium</taxon>
    </lineage>
</organism>
<evidence type="ECO:0000259" key="1">
    <source>
        <dbReference type="PROSITE" id="PS50042"/>
    </source>
</evidence>
<dbReference type="Pfam" id="PF00027">
    <property type="entry name" value="cNMP_binding"/>
    <property type="match status" value="1"/>
</dbReference>
<dbReference type="EMBL" id="QUMU01000005">
    <property type="protein sequence ID" value="REG32320.1"/>
    <property type="molecule type" value="Genomic_DNA"/>
</dbReference>
<sequence>MRTAASHWSRYPELRTEDHALLDRLGTVAEYPAGTTLISQGERPEALLLLLEGSASVQLRRGGQTVEVDRVASGELLGEMSFLGNDQASASVVTLAPSRVLRLQRAVVEQQATVDPGFALRLYRGLARLIAERLRERNLRLFTEGPAPVDYAAAWTDTIASLRSIQLPAVVERYVAAYEEVGHRGAFLWRWCWRGVDETTLPLVPAEWKEHVLSTKLLAIILNVLLDDLADQRGSEQLLESALTIPFHPQGRAAPAPEVPAEERRYFALIAELWHALEERVHALPHQSVYRPLYVFDYQQVFNSMRHSVLTRNRPALHNLAENRAYSPHNMNMMVFATIDLMTAPVVETELGAIRETIWYAQSMGQIANMTATWRREVPARDFASRVFVQALESGVLTAEQLQTLPPEDITARIESSGMEDLLLAEWREQRQRLDVLMARVRSFDMARLIRGVDTLLGMHLAARGLI</sequence>
<dbReference type="InterPro" id="IPR050397">
    <property type="entry name" value="Env_Response_Regulators"/>
</dbReference>
<dbReference type="AlphaFoldDB" id="A0AAC8QFU0"/>
<evidence type="ECO:0000313" key="4">
    <source>
        <dbReference type="Proteomes" id="UP000035579"/>
    </source>
</evidence>
<dbReference type="InterPro" id="IPR000595">
    <property type="entry name" value="cNMP-bd_dom"/>
</dbReference>